<feature type="region of interest" description="Disordered" evidence="25">
    <location>
        <begin position="460"/>
        <end position="531"/>
    </location>
</feature>
<comment type="catalytic activity">
    <reaction evidence="16 21">
        <text>L-threonyl-[protein] + ATP = O-phospho-L-threonyl-[protein] + ADP + H(+)</text>
        <dbReference type="Rhea" id="RHEA:46608"/>
        <dbReference type="Rhea" id="RHEA-COMP:11060"/>
        <dbReference type="Rhea" id="RHEA-COMP:11605"/>
        <dbReference type="ChEBI" id="CHEBI:15378"/>
        <dbReference type="ChEBI" id="CHEBI:30013"/>
        <dbReference type="ChEBI" id="CHEBI:30616"/>
        <dbReference type="ChEBI" id="CHEBI:61977"/>
        <dbReference type="ChEBI" id="CHEBI:456216"/>
        <dbReference type="EC" id="2.7.11.1"/>
    </reaction>
</comment>
<feature type="active site" description="4-aspartylphosphate intermediate" evidence="22">
    <location>
        <position position="318"/>
    </location>
</feature>
<keyword evidence="7" id="KW-0690">Ribosome biogenesis</keyword>
<evidence type="ECO:0000256" key="22">
    <source>
        <dbReference type="PIRSR" id="PIRSR038147-1"/>
    </source>
</evidence>
<evidence type="ECO:0000256" key="21">
    <source>
        <dbReference type="PIRNR" id="PIRNR038147"/>
    </source>
</evidence>
<feature type="active site" description="Proton acceptor" evidence="22">
    <location>
        <position position="301"/>
    </location>
</feature>
<evidence type="ECO:0000256" key="2">
    <source>
        <dbReference type="ARBA" id="ARBA00004496"/>
    </source>
</evidence>
<evidence type="ECO:0000256" key="6">
    <source>
        <dbReference type="ARBA" id="ARBA00022490"/>
    </source>
</evidence>
<dbReference type="InterPro" id="IPR000687">
    <property type="entry name" value="RIO_kinase"/>
</dbReference>
<evidence type="ECO:0000256" key="8">
    <source>
        <dbReference type="ARBA" id="ARBA00022527"/>
    </source>
</evidence>
<evidence type="ECO:0000256" key="17">
    <source>
        <dbReference type="ARBA" id="ARBA00048679"/>
    </source>
</evidence>
<comment type="caution">
    <text evidence="27">The sequence shown here is derived from an EMBL/GenBank/DDBJ whole genome shotgun (WGS) entry which is preliminary data.</text>
</comment>
<keyword evidence="13" id="KW-0378">Hydrolase</keyword>
<feature type="binding site" evidence="23">
    <location>
        <position position="185"/>
    </location>
    <ligand>
        <name>ATP</name>
        <dbReference type="ChEBI" id="CHEBI:30616"/>
    </ligand>
</feature>
<evidence type="ECO:0000256" key="15">
    <source>
        <dbReference type="ARBA" id="ARBA00022842"/>
    </source>
</evidence>
<evidence type="ECO:0000256" key="1">
    <source>
        <dbReference type="ARBA" id="ARBA00001946"/>
    </source>
</evidence>
<evidence type="ECO:0000256" key="9">
    <source>
        <dbReference type="ARBA" id="ARBA00022679"/>
    </source>
</evidence>
<evidence type="ECO:0000256" key="3">
    <source>
        <dbReference type="ARBA" id="ARBA00009196"/>
    </source>
</evidence>
<organism evidence="27 28">
    <name type="scientific">Daphnia galeata</name>
    <dbReference type="NCBI Taxonomy" id="27404"/>
    <lineage>
        <taxon>Eukaryota</taxon>
        <taxon>Metazoa</taxon>
        <taxon>Ecdysozoa</taxon>
        <taxon>Arthropoda</taxon>
        <taxon>Crustacea</taxon>
        <taxon>Branchiopoda</taxon>
        <taxon>Diplostraca</taxon>
        <taxon>Cladocera</taxon>
        <taxon>Anomopoda</taxon>
        <taxon>Daphniidae</taxon>
        <taxon>Daphnia</taxon>
    </lineage>
</organism>
<feature type="binding site" evidence="23">
    <location>
        <position position="255"/>
    </location>
    <ligand>
        <name>ATP</name>
        <dbReference type="ChEBI" id="CHEBI:30616"/>
    </ligand>
</feature>
<dbReference type="FunFam" id="3.30.200.20:FF:000148">
    <property type="entry name" value="Serine/threonine-protein kinase RIO1"/>
    <property type="match status" value="1"/>
</dbReference>
<comment type="catalytic activity">
    <reaction evidence="18">
        <text>ATP + H2O = ADP + phosphate + H(+)</text>
        <dbReference type="Rhea" id="RHEA:13065"/>
        <dbReference type="ChEBI" id="CHEBI:15377"/>
        <dbReference type="ChEBI" id="CHEBI:15378"/>
        <dbReference type="ChEBI" id="CHEBI:30616"/>
        <dbReference type="ChEBI" id="CHEBI:43474"/>
        <dbReference type="ChEBI" id="CHEBI:456216"/>
    </reaction>
</comment>
<dbReference type="Proteomes" id="UP000789390">
    <property type="component" value="Unassembled WGS sequence"/>
</dbReference>
<keyword evidence="12 21" id="KW-0418">Kinase</keyword>
<keyword evidence="11 21" id="KW-0547">Nucleotide-binding</keyword>
<keyword evidence="14 21" id="KW-0067">ATP-binding</keyword>
<evidence type="ECO:0000256" key="16">
    <source>
        <dbReference type="ARBA" id="ARBA00047899"/>
    </source>
</evidence>
<feature type="binding site" evidence="23">
    <location>
        <position position="257"/>
    </location>
    <ligand>
        <name>ATP</name>
        <dbReference type="ChEBI" id="CHEBI:30616"/>
    </ligand>
</feature>
<keyword evidence="8 21" id="KW-0723">Serine/threonine-protein kinase</keyword>
<dbReference type="GO" id="GO:0046872">
    <property type="term" value="F:metal ion binding"/>
    <property type="evidence" value="ECO:0007669"/>
    <property type="project" value="UniProtKB-KW"/>
</dbReference>
<dbReference type="Gene3D" id="1.10.510.10">
    <property type="entry name" value="Transferase(Phosphotransferase) domain 1"/>
    <property type="match status" value="1"/>
</dbReference>
<dbReference type="InterPro" id="IPR051272">
    <property type="entry name" value="RIO-type_Ser/Thr_kinase"/>
</dbReference>
<dbReference type="InterPro" id="IPR018935">
    <property type="entry name" value="RIO_kinase_CS"/>
</dbReference>
<feature type="domain" description="RIO kinase" evidence="26">
    <location>
        <begin position="128"/>
        <end position="364"/>
    </location>
</feature>
<feature type="region of interest" description="Disordered" evidence="25">
    <location>
        <begin position="1"/>
        <end position="29"/>
    </location>
</feature>
<dbReference type="InterPro" id="IPR017407">
    <property type="entry name" value="Ser/Thr_kinase_Rio1"/>
</dbReference>
<evidence type="ECO:0000256" key="12">
    <source>
        <dbReference type="ARBA" id="ARBA00022777"/>
    </source>
</evidence>
<dbReference type="GO" id="GO:0005524">
    <property type="term" value="F:ATP binding"/>
    <property type="evidence" value="ECO:0007669"/>
    <property type="project" value="UniProtKB-KW"/>
</dbReference>
<keyword evidence="28" id="KW-1185">Reference proteome</keyword>
<evidence type="ECO:0000256" key="13">
    <source>
        <dbReference type="ARBA" id="ARBA00022801"/>
    </source>
</evidence>
<accession>A0A8J2RTP3</accession>
<evidence type="ECO:0000256" key="7">
    <source>
        <dbReference type="ARBA" id="ARBA00022517"/>
    </source>
</evidence>
<proteinExistence type="inferred from homology"/>
<dbReference type="EC" id="2.7.11.1" evidence="4 21"/>
<dbReference type="PIRSF" id="PIRSF038147">
    <property type="entry name" value="Ser/Thr_PK_RIO1"/>
    <property type="match status" value="1"/>
</dbReference>
<dbReference type="FunFam" id="1.10.510.10:FF:000232">
    <property type="entry name" value="Serine/threonine-protein kinase RIO1"/>
    <property type="match status" value="1"/>
</dbReference>
<evidence type="ECO:0000256" key="10">
    <source>
        <dbReference type="ARBA" id="ARBA00022723"/>
    </source>
</evidence>
<dbReference type="InterPro" id="IPR018934">
    <property type="entry name" value="RIO_dom"/>
</dbReference>
<feature type="binding site" evidence="24">
    <location>
        <position position="306"/>
    </location>
    <ligand>
        <name>Mg(2+)</name>
        <dbReference type="ChEBI" id="CHEBI:18420"/>
    </ligand>
</feature>
<evidence type="ECO:0000256" key="19">
    <source>
        <dbReference type="ARBA" id="ARBA00057025"/>
    </source>
</evidence>
<feature type="binding site" evidence="24">
    <location>
        <position position="318"/>
    </location>
    <ligand>
        <name>Mg(2+)</name>
        <dbReference type="ChEBI" id="CHEBI:18420"/>
    </ligand>
</feature>
<comment type="similarity">
    <text evidence="3 21">Belongs to the protein kinase superfamily. RIO-type Ser/Thr kinase family.</text>
</comment>
<keyword evidence="15" id="KW-0460">Magnesium</keyword>
<sequence>MAVHVDFSDSSPVEGQFSDVEDEKEPSVAEGIRQLKLDTKDEVLSVDENNDVYSDDSEMSDEDFYDWNYDQGPQIRVQGAQPNQQNSSNKVVSFQPREKLFKKYSQKINVDEFKMPSLPDDDKVRLRDKADRATAEQVMDPRTRMILFKLMNRGFITQINGCISTGKEANVYHATGKDDTHLALKIYKTSILVFKDRDKYVTGEFRFRHGYCKHNPRKMVRTWAEKELRNLLRLEAAGLPCPKPILLRSHVLLMTFIGDAGWPAPRLKEVELSESKARELYRDTIILIRRMFHDCRLVHADLSEFNMLYHKGKAYIIDVSQSVEHDHPHALEFLRKDCTNITDFFKRNGVCVMTVKELFDFVVDLTINETNIEDYLDRMATLSSERNMHGESTAEDLVKEEVFKQTYIPQRLDEVMFFERDIRQIKSGEKIELNYTTVTGIKPDLSGPQQVPDILDDCVAAGSSSDEASNESDSEDGEKKQFVSSARPRDESPNSRKERKKAIKAEQSEKRKTKVKKHVKKRKEKLATTKK</sequence>
<dbReference type="InterPro" id="IPR011009">
    <property type="entry name" value="Kinase-like_dom_sf"/>
</dbReference>
<evidence type="ECO:0000256" key="5">
    <source>
        <dbReference type="ARBA" id="ARBA00016038"/>
    </source>
</evidence>
<comment type="subcellular location">
    <subcellularLocation>
        <location evidence="2">Cytoplasm</location>
    </subcellularLocation>
</comment>
<dbReference type="GO" id="GO:0042254">
    <property type="term" value="P:ribosome biogenesis"/>
    <property type="evidence" value="ECO:0007669"/>
    <property type="project" value="UniProtKB-KW"/>
</dbReference>
<evidence type="ECO:0000256" key="11">
    <source>
        <dbReference type="ARBA" id="ARBA00022741"/>
    </source>
</evidence>
<dbReference type="Pfam" id="PF01163">
    <property type="entry name" value="RIO1"/>
    <property type="match status" value="1"/>
</dbReference>
<evidence type="ECO:0000313" key="27">
    <source>
        <dbReference type="EMBL" id="CAH0106164.1"/>
    </source>
</evidence>
<dbReference type="OrthoDB" id="205248at2759"/>
<dbReference type="Gene3D" id="3.30.200.20">
    <property type="entry name" value="Phosphorylase Kinase, domain 1"/>
    <property type="match status" value="1"/>
</dbReference>
<evidence type="ECO:0000256" key="18">
    <source>
        <dbReference type="ARBA" id="ARBA00049360"/>
    </source>
</evidence>
<evidence type="ECO:0000259" key="26">
    <source>
        <dbReference type="SMART" id="SM00090"/>
    </source>
</evidence>
<name>A0A8J2RTP3_9CRUS</name>
<comment type="cofactor">
    <cofactor evidence="1 24">
        <name>Mg(2+)</name>
        <dbReference type="ChEBI" id="CHEBI:18420"/>
    </cofactor>
</comment>
<dbReference type="GO" id="GO:0005737">
    <property type="term" value="C:cytoplasm"/>
    <property type="evidence" value="ECO:0007669"/>
    <property type="project" value="UniProtKB-SubCell"/>
</dbReference>
<evidence type="ECO:0000256" key="14">
    <source>
        <dbReference type="ARBA" id="ARBA00022840"/>
    </source>
</evidence>
<evidence type="ECO:0000256" key="25">
    <source>
        <dbReference type="SAM" id="MobiDB-lite"/>
    </source>
</evidence>
<dbReference type="CDD" id="cd05147">
    <property type="entry name" value="RIO1_euk"/>
    <property type="match status" value="1"/>
</dbReference>
<evidence type="ECO:0000256" key="4">
    <source>
        <dbReference type="ARBA" id="ARBA00012513"/>
    </source>
</evidence>
<dbReference type="PROSITE" id="PS01245">
    <property type="entry name" value="RIO1"/>
    <property type="match status" value="1"/>
</dbReference>
<dbReference type="EMBL" id="CAKKLH010000223">
    <property type="protein sequence ID" value="CAH0106164.1"/>
    <property type="molecule type" value="Genomic_DNA"/>
</dbReference>
<dbReference type="SUPFAM" id="SSF56112">
    <property type="entry name" value="Protein kinase-like (PK-like)"/>
    <property type="match status" value="1"/>
</dbReference>
<keyword evidence="6" id="KW-0963">Cytoplasm</keyword>
<reference evidence="27" key="1">
    <citation type="submission" date="2021-11" db="EMBL/GenBank/DDBJ databases">
        <authorList>
            <person name="Schell T."/>
        </authorList>
    </citation>
    <scope>NUCLEOTIDE SEQUENCE</scope>
    <source>
        <strain evidence="27">M5</strain>
    </source>
</reference>
<dbReference type="GO" id="GO:0004674">
    <property type="term" value="F:protein serine/threonine kinase activity"/>
    <property type="evidence" value="ECO:0007669"/>
    <property type="project" value="UniProtKB-KW"/>
</dbReference>
<feature type="compositionally biased region" description="Basic and acidic residues" evidence="25">
    <location>
        <begin position="477"/>
        <end position="496"/>
    </location>
</feature>
<keyword evidence="10" id="KW-0479">Metal-binding</keyword>
<dbReference type="GO" id="GO:0016787">
    <property type="term" value="F:hydrolase activity"/>
    <property type="evidence" value="ECO:0007669"/>
    <property type="project" value="UniProtKB-KW"/>
</dbReference>
<protein>
    <recommendedName>
        <fullName evidence="5 21">Serine/threonine-protein kinase RIO1</fullName>
        <ecNumber evidence="4 21">2.7.11.1</ecNumber>
    </recommendedName>
</protein>
<dbReference type="AlphaFoldDB" id="A0A8J2RTP3"/>
<comment type="subunit">
    <text evidence="20">Associates with the precursor of the 40S ribosome subunit. Interacts (via its N-terminus) with PRMT5 (via its N-terminus). Interacts with WDR77. Found in a PRMT5 complex composed of PRMT5, WDR77 and RIOK1. Interacts (via its C-terminus) with NCL; this interaction targets NCL for PRTM5 methylation.</text>
</comment>
<evidence type="ECO:0000256" key="24">
    <source>
        <dbReference type="PIRSR" id="PIRSR038147-3"/>
    </source>
</evidence>
<comment type="catalytic activity">
    <reaction evidence="17 21">
        <text>L-seryl-[protein] + ATP = O-phospho-L-seryl-[protein] + ADP + H(+)</text>
        <dbReference type="Rhea" id="RHEA:17989"/>
        <dbReference type="Rhea" id="RHEA-COMP:9863"/>
        <dbReference type="Rhea" id="RHEA-COMP:11604"/>
        <dbReference type="ChEBI" id="CHEBI:15378"/>
        <dbReference type="ChEBI" id="CHEBI:29999"/>
        <dbReference type="ChEBI" id="CHEBI:30616"/>
        <dbReference type="ChEBI" id="CHEBI:83421"/>
        <dbReference type="ChEBI" id="CHEBI:456216"/>
        <dbReference type="EC" id="2.7.11.1"/>
    </reaction>
</comment>
<comment type="function">
    <text evidence="19">Involved in the final steps of cytoplasmic maturation of the 40S ribosomal subunit. Involved in processing of 18S-E pre-rRNA to the mature 18S rRNA. Required for the recycling of NOB1 and PNO1 from the late 40S precursor. The association with the very late 40S subunit intermediate may involve a translation-like checkpoint point cycle preceeding the binding to the 60S ribosomal subunit. Despite the protein kinase domain is proposed to act predominantly as an ATPase. The catalytic activity regulates its dynamic association with the 40S subunit. In addition to its role in ribosomal biogenesis acts as an adapter protein by recruiting NCL/nucleolin the to PRMT5 complex for its symmetrical methylation.</text>
</comment>
<dbReference type="SMART" id="SM00090">
    <property type="entry name" value="RIO"/>
    <property type="match status" value="1"/>
</dbReference>
<dbReference type="PANTHER" id="PTHR45723">
    <property type="entry name" value="SERINE/THREONINE-PROTEIN KINASE RIO1"/>
    <property type="match status" value="1"/>
</dbReference>
<evidence type="ECO:0000256" key="20">
    <source>
        <dbReference type="ARBA" id="ARBA00063876"/>
    </source>
</evidence>
<feature type="compositionally biased region" description="Basic residues" evidence="25">
    <location>
        <begin position="511"/>
        <end position="531"/>
    </location>
</feature>
<evidence type="ECO:0000313" key="28">
    <source>
        <dbReference type="Proteomes" id="UP000789390"/>
    </source>
</evidence>
<evidence type="ECO:0000256" key="23">
    <source>
        <dbReference type="PIRSR" id="PIRSR038147-2"/>
    </source>
</evidence>
<keyword evidence="9 21" id="KW-0808">Transferase</keyword>
<gene>
    <name evidence="27" type="ORF">DGAL_LOCUS9315</name>
</gene>